<organism evidence="2 3">
    <name type="scientific">Rhipicephalus sanguineus</name>
    <name type="common">Brown dog tick</name>
    <name type="synonym">Ixodes sanguineus</name>
    <dbReference type="NCBI Taxonomy" id="34632"/>
    <lineage>
        <taxon>Eukaryota</taxon>
        <taxon>Metazoa</taxon>
        <taxon>Ecdysozoa</taxon>
        <taxon>Arthropoda</taxon>
        <taxon>Chelicerata</taxon>
        <taxon>Arachnida</taxon>
        <taxon>Acari</taxon>
        <taxon>Parasitiformes</taxon>
        <taxon>Ixodida</taxon>
        <taxon>Ixodoidea</taxon>
        <taxon>Ixodidae</taxon>
        <taxon>Rhipicephalinae</taxon>
        <taxon>Rhipicephalus</taxon>
        <taxon>Rhipicephalus</taxon>
    </lineage>
</organism>
<evidence type="ECO:0000313" key="2">
    <source>
        <dbReference type="EMBL" id="KAH7976652.1"/>
    </source>
</evidence>
<name>A0A9D4QDZ6_RHISA</name>
<reference evidence="2" key="1">
    <citation type="journal article" date="2020" name="Cell">
        <title>Large-Scale Comparative Analyses of Tick Genomes Elucidate Their Genetic Diversity and Vector Capacities.</title>
        <authorList>
            <consortium name="Tick Genome and Microbiome Consortium (TIGMIC)"/>
            <person name="Jia N."/>
            <person name="Wang J."/>
            <person name="Shi W."/>
            <person name="Du L."/>
            <person name="Sun Y."/>
            <person name="Zhan W."/>
            <person name="Jiang J.F."/>
            <person name="Wang Q."/>
            <person name="Zhang B."/>
            <person name="Ji P."/>
            <person name="Bell-Sakyi L."/>
            <person name="Cui X.M."/>
            <person name="Yuan T.T."/>
            <person name="Jiang B.G."/>
            <person name="Yang W.F."/>
            <person name="Lam T.T."/>
            <person name="Chang Q.C."/>
            <person name="Ding S.J."/>
            <person name="Wang X.J."/>
            <person name="Zhu J.G."/>
            <person name="Ruan X.D."/>
            <person name="Zhao L."/>
            <person name="Wei J.T."/>
            <person name="Ye R.Z."/>
            <person name="Que T.C."/>
            <person name="Du C.H."/>
            <person name="Zhou Y.H."/>
            <person name="Cheng J.X."/>
            <person name="Dai P.F."/>
            <person name="Guo W.B."/>
            <person name="Han X.H."/>
            <person name="Huang E.J."/>
            <person name="Li L.F."/>
            <person name="Wei W."/>
            <person name="Gao Y.C."/>
            <person name="Liu J.Z."/>
            <person name="Shao H.Z."/>
            <person name="Wang X."/>
            <person name="Wang C.C."/>
            <person name="Yang T.C."/>
            <person name="Huo Q.B."/>
            <person name="Li W."/>
            <person name="Chen H.Y."/>
            <person name="Chen S.E."/>
            <person name="Zhou L.G."/>
            <person name="Ni X.B."/>
            <person name="Tian J.H."/>
            <person name="Sheng Y."/>
            <person name="Liu T."/>
            <person name="Pan Y.S."/>
            <person name="Xia L.Y."/>
            <person name="Li J."/>
            <person name="Zhao F."/>
            <person name="Cao W.C."/>
        </authorList>
    </citation>
    <scope>NUCLEOTIDE SEQUENCE</scope>
    <source>
        <strain evidence="2">Rsan-2018</strain>
    </source>
</reference>
<evidence type="ECO:0000256" key="1">
    <source>
        <dbReference type="SAM" id="MobiDB-lite"/>
    </source>
</evidence>
<evidence type="ECO:0000313" key="3">
    <source>
        <dbReference type="Proteomes" id="UP000821837"/>
    </source>
</evidence>
<protein>
    <submittedName>
        <fullName evidence="2">Uncharacterized protein</fullName>
    </submittedName>
</protein>
<gene>
    <name evidence="2" type="ORF">HPB52_017490</name>
</gene>
<dbReference type="AlphaFoldDB" id="A0A9D4QDZ6"/>
<sequence>MSVRRPIVLNAEDVGLGTLKRTIPERARAELAAEQEAAEAAQLASVPQRSRGCSRSRSRSKSRRQSSSGTPAPRSRSVSIGGGGGAAGGRATWADKVKGSINTGRMRQGSKPDGPVEVPRSVEVAKENMTDEETPAPKKRALSSTVRVQAKVAG</sequence>
<keyword evidence="3" id="KW-1185">Reference proteome</keyword>
<feature type="compositionally biased region" description="Low complexity" evidence="1">
    <location>
        <begin position="37"/>
        <end position="51"/>
    </location>
</feature>
<accession>A0A9D4QDZ6</accession>
<feature type="compositionally biased region" description="Basic residues" evidence="1">
    <location>
        <begin position="52"/>
        <end position="64"/>
    </location>
</feature>
<reference evidence="2" key="2">
    <citation type="submission" date="2021-09" db="EMBL/GenBank/DDBJ databases">
        <authorList>
            <person name="Jia N."/>
            <person name="Wang J."/>
            <person name="Shi W."/>
            <person name="Du L."/>
            <person name="Sun Y."/>
            <person name="Zhan W."/>
            <person name="Jiang J."/>
            <person name="Wang Q."/>
            <person name="Zhang B."/>
            <person name="Ji P."/>
            <person name="Sakyi L.B."/>
            <person name="Cui X."/>
            <person name="Yuan T."/>
            <person name="Jiang B."/>
            <person name="Yang W."/>
            <person name="Lam T.T.-Y."/>
            <person name="Chang Q."/>
            <person name="Ding S."/>
            <person name="Wang X."/>
            <person name="Zhu J."/>
            <person name="Ruan X."/>
            <person name="Zhao L."/>
            <person name="Wei J."/>
            <person name="Que T."/>
            <person name="Du C."/>
            <person name="Cheng J."/>
            <person name="Dai P."/>
            <person name="Han X."/>
            <person name="Huang E."/>
            <person name="Gao Y."/>
            <person name="Liu J."/>
            <person name="Shao H."/>
            <person name="Ye R."/>
            <person name="Li L."/>
            <person name="Wei W."/>
            <person name="Wang X."/>
            <person name="Wang C."/>
            <person name="Huo Q."/>
            <person name="Li W."/>
            <person name="Guo W."/>
            <person name="Chen H."/>
            <person name="Chen S."/>
            <person name="Zhou L."/>
            <person name="Zhou L."/>
            <person name="Ni X."/>
            <person name="Tian J."/>
            <person name="Zhou Y."/>
            <person name="Sheng Y."/>
            <person name="Liu T."/>
            <person name="Pan Y."/>
            <person name="Xia L."/>
            <person name="Li J."/>
            <person name="Zhao F."/>
            <person name="Cao W."/>
        </authorList>
    </citation>
    <scope>NUCLEOTIDE SEQUENCE</scope>
    <source>
        <strain evidence="2">Rsan-2018</strain>
        <tissue evidence="2">Larvae</tissue>
    </source>
</reference>
<dbReference type="Proteomes" id="UP000821837">
    <property type="component" value="Chromosome 10"/>
</dbReference>
<feature type="region of interest" description="Disordered" evidence="1">
    <location>
        <begin position="37"/>
        <end position="154"/>
    </location>
</feature>
<dbReference type="EMBL" id="JABSTV010001246">
    <property type="protein sequence ID" value="KAH7976652.1"/>
    <property type="molecule type" value="Genomic_DNA"/>
</dbReference>
<dbReference type="VEuPathDB" id="VectorBase:RSAN_028287"/>
<proteinExistence type="predicted"/>
<comment type="caution">
    <text evidence="2">The sequence shown here is derived from an EMBL/GenBank/DDBJ whole genome shotgun (WGS) entry which is preliminary data.</text>
</comment>